<evidence type="ECO:0000313" key="5">
    <source>
        <dbReference type="EMBL" id="MBD2184961.1"/>
    </source>
</evidence>
<dbReference type="GO" id="GO:0000105">
    <property type="term" value="P:L-histidine biosynthetic process"/>
    <property type="evidence" value="ECO:0007669"/>
    <property type="project" value="UniProtKB-KW"/>
</dbReference>
<dbReference type="AlphaFoldDB" id="A0A926VJ53"/>
<evidence type="ECO:0000313" key="6">
    <source>
        <dbReference type="Proteomes" id="UP000641646"/>
    </source>
</evidence>
<reference evidence="5" key="1">
    <citation type="journal article" date="2015" name="ISME J.">
        <title>Draft Genome Sequence of Streptomyces incarnatus NRRL8089, which Produces the Nucleoside Antibiotic Sinefungin.</title>
        <authorList>
            <person name="Oshima K."/>
            <person name="Hattori M."/>
            <person name="Shimizu H."/>
            <person name="Fukuda K."/>
            <person name="Nemoto M."/>
            <person name="Inagaki K."/>
            <person name="Tamura T."/>
        </authorList>
    </citation>
    <scope>NUCLEOTIDE SEQUENCE</scope>
    <source>
        <strain evidence="5">FACHB-1375</strain>
    </source>
</reference>
<evidence type="ECO:0000256" key="3">
    <source>
        <dbReference type="ARBA" id="ARBA00023102"/>
    </source>
</evidence>
<evidence type="ECO:0000259" key="4">
    <source>
        <dbReference type="Pfam" id="PF02882"/>
    </source>
</evidence>
<gene>
    <name evidence="5" type="ORF">H6G03_28470</name>
</gene>
<dbReference type="PRINTS" id="PR00085">
    <property type="entry name" value="THFDHDRGNASE"/>
</dbReference>
<dbReference type="Proteomes" id="UP000641646">
    <property type="component" value="Unassembled WGS sequence"/>
</dbReference>
<comment type="caution">
    <text evidence="5">The sequence shown here is derived from an EMBL/GenBank/DDBJ whole genome shotgun (WGS) entry which is preliminary data.</text>
</comment>
<keyword evidence="6" id="KW-1185">Reference proteome</keyword>
<organism evidence="5 6">
    <name type="scientific">Aerosakkonema funiforme FACHB-1375</name>
    <dbReference type="NCBI Taxonomy" id="2949571"/>
    <lineage>
        <taxon>Bacteria</taxon>
        <taxon>Bacillati</taxon>
        <taxon>Cyanobacteriota</taxon>
        <taxon>Cyanophyceae</taxon>
        <taxon>Oscillatoriophycideae</taxon>
        <taxon>Aerosakkonematales</taxon>
        <taxon>Aerosakkonemataceae</taxon>
        <taxon>Aerosakkonema</taxon>
    </lineage>
</organism>
<dbReference type="RefSeq" id="WP_190472385.1">
    <property type="nucleotide sequence ID" value="NZ_JACJPW010000101.1"/>
</dbReference>
<dbReference type="Gene3D" id="3.40.50.720">
    <property type="entry name" value="NAD(P)-binding Rossmann-like Domain"/>
    <property type="match status" value="1"/>
</dbReference>
<dbReference type="InterPro" id="IPR020631">
    <property type="entry name" value="THF_DH/CycHdrlase_NAD-bd_dom"/>
</dbReference>
<dbReference type="InterPro" id="IPR036291">
    <property type="entry name" value="NAD(P)-bd_dom_sf"/>
</dbReference>
<keyword evidence="2" id="KW-0028">Amino-acid biosynthesis</keyword>
<dbReference type="PANTHER" id="PTHR48099">
    <property type="entry name" value="C-1-TETRAHYDROFOLATE SYNTHASE, CYTOPLASMIC-RELATED"/>
    <property type="match status" value="1"/>
</dbReference>
<dbReference type="GO" id="GO:0004488">
    <property type="term" value="F:methylenetetrahydrofolate dehydrogenase (NADP+) activity"/>
    <property type="evidence" value="ECO:0007669"/>
    <property type="project" value="InterPro"/>
</dbReference>
<feature type="domain" description="Tetrahydrofolate dehydrogenase/cyclohydrolase NAD(P)-binding" evidence="4">
    <location>
        <begin position="136"/>
        <end position="269"/>
    </location>
</feature>
<dbReference type="EC" id="3.5.4.9" evidence="1"/>
<dbReference type="InterPro" id="IPR000672">
    <property type="entry name" value="THF_DH/CycHdrlase"/>
</dbReference>
<dbReference type="Gene3D" id="3.40.50.10860">
    <property type="entry name" value="Leucine Dehydrogenase, chain A, domain 1"/>
    <property type="match status" value="1"/>
</dbReference>
<protein>
    <recommendedName>
        <fullName evidence="1">methenyltetrahydrofolate cyclohydrolase</fullName>
        <ecNumber evidence="1">3.5.4.9</ecNumber>
    </recommendedName>
</protein>
<dbReference type="GO" id="GO:0005829">
    <property type="term" value="C:cytosol"/>
    <property type="evidence" value="ECO:0007669"/>
    <property type="project" value="TreeGrafter"/>
</dbReference>
<accession>A0A926VJ53</accession>
<dbReference type="SUPFAM" id="SSF53223">
    <property type="entry name" value="Aminoacid dehydrogenase-like, N-terminal domain"/>
    <property type="match status" value="1"/>
</dbReference>
<dbReference type="GO" id="GO:0004477">
    <property type="term" value="F:methenyltetrahydrofolate cyclohydrolase activity"/>
    <property type="evidence" value="ECO:0007669"/>
    <property type="project" value="UniProtKB-EC"/>
</dbReference>
<dbReference type="SUPFAM" id="SSF51735">
    <property type="entry name" value="NAD(P)-binding Rossmann-fold domains"/>
    <property type="match status" value="1"/>
</dbReference>
<dbReference type="GO" id="GO:0035999">
    <property type="term" value="P:tetrahydrofolate interconversion"/>
    <property type="evidence" value="ECO:0007669"/>
    <property type="project" value="TreeGrafter"/>
</dbReference>
<dbReference type="InterPro" id="IPR046346">
    <property type="entry name" value="Aminoacid_DH-like_N_sf"/>
</dbReference>
<dbReference type="EMBL" id="JACJPW010000101">
    <property type="protein sequence ID" value="MBD2184961.1"/>
    <property type="molecule type" value="Genomic_DNA"/>
</dbReference>
<reference evidence="5" key="2">
    <citation type="submission" date="2020-08" db="EMBL/GenBank/DDBJ databases">
        <authorList>
            <person name="Chen M."/>
            <person name="Teng W."/>
            <person name="Zhao L."/>
            <person name="Hu C."/>
            <person name="Zhou Y."/>
            <person name="Han B."/>
            <person name="Song L."/>
            <person name="Shu W."/>
        </authorList>
    </citation>
    <scope>NUCLEOTIDE SEQUENCE</scope>
    <source>
        <strain evidence="5">FACHB-1375</strain>
    </source>
</reference>
<sequence>MVQIRARKILQAVKAKCEPFQGSFLGKSITILKFSPPPEASQIELAKYRAAEISAAEKVKTFSFMNCEVDYRLLSENTTPLEFRDIITSANSDIDTVGVIVQNPVPRLLIPELELLLPEKDLDALVENHPLFGASATSDAIARLVQPFTDANTKVVVVGGRGFVGQGVVRLLEQNGINCLILDVGDDLLRTTQADIVVSATGVPELLDERHLRPYHRLVVDAGFVPIGNNLFGDVKRSAYEIPQNITPVPGGVGPLQMATLLERLITVATGRDIEKWVYQYEASGDEA</sequence>
<name>A0A926VJ53_9CYAN</name>
<proteinExistence type="predicted"/>
<dbReference type="Pfam" id="PF02882">
    <property type="entry name" value="THF_DHG_CYH_C"/>
    <property type="match status" value="1"/>
</dbReference>
<keyword evidence="3" id="KW-0368">Histidine biosynthesis</keyword>
<evidence type="ECO:0000256" key="1">
    <source>
        <dbReference type="ARBA" id="ARBA00012776"/>
    </source>
</evidence>
<evidence type="ECO:0000256" key="2">
    <source>
        <dbReference type="ARBA" id="ARBA00022605"/>
    </source>
</evidence>
<dbReference type="PANTHER" id="PTHR48099:SF5">
    <property type="entry name" value="C-1-TETRAHYDROFOLATE SYNTHASE, CYTOPLASMIC"/>
    <property type="match status" value="1"/>
</dbReference>